<name>A0A4C2AC34_EUMVA</name>
<feature type="signal peptide" evidence="1">
    <location>
        <begin position="1"/>
        <end position="23"/>
    </location>
</feature>
<reference evidence="2 3" key="1">
    <citation type="journal article" date="2019" name="Commun. Biol.">
        <title>The bagworm genome reveals a unique fibroin gene that provides high tensile strength.</title>
        <authorList>
            <person name="Kono N."/>
            <person name="Nakamura H."/>
            <person name="Ohtoshi R."/>
            <person name="Tomita M."/>
            <person name="Numata K."/>
            <person name="Arakawa K."/>
        </authorList>
    </citation>
    <scope>NUCLEOTIDE SEQUENCE [LARGE SCALE GENOMIC DNA]</scope>
</reference>
<organism evidence="2 3">
    <name type="scientific">Eumeta variegata</name>
    <name type="common">Bagworm moth</name>
    <name type="synonym">Eumeta japonica</name>
    <dbReference type="NCBI Taxonomy" id="151549"/>
    <lineage>
        <taxon>Eukaryota</taxon>
        <taxon>Metazoa</taxon>
        <taxon>Ecdysozoa</taxon>
        <taxon>Arthropoda</taxon>
        <taxon>Hexapoda</taxon>
        <taxon>Insecta</taxon>
        <taxon>Pterygota</taxon>
        <taxon>Neoptera</taxon>
        <taxon>Endopterygota</taxon>
        <taxon>Lepidoptera</taxon>
        <taxon>Glossata</taxon>
        <taxon>Ditrysia</taxon>
        <taxon>Tineoidea</taxon>
        <taxon>Psychidae</taxon>
        <taxon>Oiketicinae</taxon>
        <taxon>Eumeta</taxon>
    </lineage>
</organism>
<dbReference type="OrthoDB" id="7429245at2759"/>
<dbReference type="Proteomes" id="UP000299102">
    <property type="component" value="Unassembled WGS sequence"/>
</dbReference>
<feature type="chain" id="PRO_5020027456" evidence="1">
    <location>
        <begin position="24"/>
        <end position="74"/>
    </location>
</feature>
<keyword evidence="1" id="KW-0732">Signal</keyword>
<evidence type="ECO:0000313" key="3">
    <source>
        <dbReference type="Proteomes" id="UP000299102"/>
    </source>
</evidence>
<keyword evidence="3" id="KW-1185">Reference proteome</keyword>
<protein>
    <submittedName>
        <fullName evidence="2">Uncharacterized protein</fullName>
    </submittedName>
</protein>
<dbReference type="Gene3D" id="1.20.5.750">
    <property type="entry name" value="Moricin domain"/>
    <property type="match status" value="1"/>
</dbReference>
<evidence type="ECO:0000256" key="1">
    <source>
        <dbReference type="SAM" id="SignalP"/>
    </source>
</evidence>
<evidence type="ECO:0000313" key="2">
    <source>
        <dbReference type="EMBL" id="GBP98216.1"/>
    </source>
</evidence>
<gene>
    <name evidence="2" type="ORF">EVAR_101139_1</name>
</gene>
<sequence length="74" mass="8222">MQLWRFILLMISALTLFLQTASAEPKVPVGAIKKGVPYDLTRIYTHLPPQKYGLSGLGAAGTAHEVYNHIRNRS</sequence>
<dbReference type="Pfam" id="PF06451">
    <property type="entry name" value="Moricin"/>
    <property type="match status" value="2"/>
</dbReference>
<proteinExistence type="predicted"/>
<dbReference type="GO" id="GO:0005576">
    <property type="term" value="C:extracellular region"/>
    <property type="evidence" value="ECO:0007669"/>
    <property type="project" value="InterPro"/>
</dbReference>
<dbReference type="AlphaFoldDB" id="A0A4C2AC34"/>
<dbReference type="EMBL" id="BGZK01003090">
    <property type="protein sequence ID" value="GBP98216.1"/>
    <property type="molecule type" value="Genomic_DNA"/>
</dbReference>
<dbReference type="InterPro" id="IPR009456">
    <property type="entry name" value="Moricin_fam"/>
</dbReference>
<dbReference type="GO" id="GO:0042742">
    <property type="term" value="P:defense response to bacterium"/>
    <property type="evidence" value="ECO:0007669"/>
    <property type="project" value="InterPro"/>
</dbReference>
<accession>A0A4C2AC34</accession>
<comment type="caution">
    <text evidence="2">The sequence shown here is derived from an EMBL/GenBank/DDBJ whole genome shotgun (WGS) entry which is preliminary data.</text>
</comment>
<dbReference type="InterPro" id="IPR037043">
    <property type="entry name" value="Moricin_sf"/>
</dbReference>